<dbReference type="Pfam" id="PF08246">
    <property type="entry name" value="Inhibitor_I29"/>
    <property type="match status" value="1"/>
</dbReference>
<dbReference type="OrthoDB" id="5855924at2759"/>
<keyword evidence="1" id="KW-0472">Membrane</keyword>
<dbReference type="EMBL" id="CAACVG010007314">
    <property type="protein sequence ID" value="VEN44788.1"/>
    <property type="molecule type" value="Genomic_DNA"/>
</dbReference>
<proteinExistence type="predicted"/>
<name>A0A653CA65_CALMS</name>
<sequence>MPTYVHLMKQCCSGLGTSCLDKHIIIITIYPKALLLVAVAMAALSIEEQWKNFKATYGKTYDNPEEEQKRYQIFQDKVKYIEDYNNKSEAGEKSGKLAINKFGDLTADEVVERYTDGRPDPDRKPPIGK</sequence>
<evidence type="ECO:0000259" key="2">
    <source>
        <dbReference type="SMART" id="SM00848"/>
    </source>
</evidence>
<dbReference type="SUPFAM" id="SSF54001">
    <property type="entry name" value="Cysteine proteinases"/>
    <property type="match status" value="1"/>
</dbReference>
<evidence type="ECO:0000256" key="1">
    <source>
        <dbReference type="SAM" id="Phobius"/>
    </source>
</evidence>
<evidence type="ECO:0000313" key="4">
    <source>
        <dbReference type="Proteomes" id="UP000410492"/>
    </source>
</evidence>
<dbReference type="SMART" id="SM00848">
    <property type="entry name" value="Inhibitor_I29"/>
    <property type="match status" value="1"/>
</dbReference>
<dbReference type="InterPro" id="IPR038765">
    <property type="entry name" value="Papain-like_cys_pep_sf"/>
</dbReference>
<protein>
    <recommendedName>
        <fullName evidence="2">Cathepsin propeptide inhibitor domain-containing protein</fullName>
    </recommendedName>
</protein>
<dbReference type="Proteomes" id="UP000410492">
    <property type="component" value="Unassembled WGS sequence"/>
</dbReference>
<reference evidence="3 4" key="1">
    <citation type="submission" date="2019-01" db="EMBL/GenBank/DDBJ databases">
        <authorList>
            <person name="Sayadi A."/>
        </authorList>
    </citation>
    <scope>NUCLEOTIDE SEQUENCE [LARGE SCALE GENOMIC DNA]</scope>
</reference>
<dbReference type="Gene3D" id="1.10.287.2250">
    <property type="match status" value="1"/>
</dbReference>
<evidence type="ECO:0000313" key="3">
    <source>
        <dbReference type="EMBL" id="VEN44788.1"/>
    </source>
</evidence>
<feature type="domain" description="Cathepsin propeptide inhibitor" evidence="2">
    <location>
        <begin position="50"/>
        <end position="110"/>
    </location>
</feature>
<dbReference type="AlphaFoldDB" id="A0A653CA65"/>
<dbReference type="InterPro" id="IPR013201">
    <property type="entry name" value="Prot_inhib_I29"/>
</dbReference>
<organism evidence="3 4">
    <name type="scientific">Callosobruchus maculatus</name>
    <name type="common">Southern cowpea weevil</name>
    <name type="synonym">Pulse bruchid</name>
    <dbReference type="NCBI Taxonomy" id="64391"/>
    <lineage>
        <taxon>Eukaryota</taxon>
        <taxon>Metazoa</taxon>
        <taxon>Ecdysozoa</taxon>
        <taxon>Arthropoda</taxon>
        <taxon>Hexapoda</taxon>
        <taxon>Insecta</taxon>
        <taxon>Pterygota</taxon>
        <taxon>Neoptera</taxon>
        <taxon>Endopterygota</taxon>
        <taxon>Coleoptera</taxon>
        <taxon>Polyphaga</taxon>
        <taxon>Cucujiformia</taxon>
        <taxon>Chrysomeloidea</taxon>
        <taxon>Chrysomelidae</taxon>
        <taxon>Bruchinae</taxon>
        <taxon>Bruchini</taxon>
        <taxon>Callosobruchus</taxon>
    </lineage>
</organism>
<keyword evidence="1" id="KW-0812">Transmembrane</keyword>
<feature type="transmembrane region" description="Helical" evidence="1">
    <location>
        <begin position="24"/>
        <end position="44"/>
    </location>
</feature>
<gene>
    <name evidence="3" type="ORF">CALMAC_LOCUS7456</name>
</gene>
<keyword evidence="1" id="KW-1133">Transmembrane helix</keyword>
<accession>A0A653CA65</accession>
<keyword evidence="4" id="KW-1185">Reference proteome</keyword>